<evidence type="ECO:0000256" key="1">
    <source>
        <dbReference type="SAM" id="MobiDB-lite"/>
    </source>
</evidence>
<reference evidence="2" key="1">
    <citation type="submission" date="2014-09" db="EMBL/GenBank/DDBJ databases">
        <authorList>
            <person name="Magalhaes I.L.F."/>
            <person name="Oliveira U."/>
            <person name="Santos F.R."/>
            <person name="Vidigal T.H.D.A."/>
            <person name="Brescovit A.D."/>
            <person name="Santos A.J."/>
        </authorList>
    </citation>
    <scope>NUCLEOTIDE SEQUENCE</scope>
    <source>
        <tissue evidence="2">Shoot tissue taken approximately 20 cm above the soil surface</tissue>
    </source>
</reference>
<dbReference type="AlphaFoldDB" id="A0A0A9C0I2"/>
<proteinExistence type="predicted"/>
<accession>A0A0A9C0I2</accession>
<name>A0A0A9C0I2_ARUDO</name>
<evidence type="ECO:0000313" key="2">
    <source>
        <dbReference type="EMBL" id="JAD69056.1"/>
    </source>
</evidence>
<protein>
    <submittedName>
        <fullName evidence="2">Uncharacterized protein</fullName>
    </submittedName>
</protein>
<sequence>MTPRTAHLSSSHSLSPFMRPSRYSPPPSLVRSIEA</sequence>
<organism evidence="2">
    <name type="scientific">Arundo donax</name>
    <name type="common">Giant reed</name>
    <name type="synonym">Donax arundinaceus</name>
    <dbReference type="NCBI Taxonomy" id="35708"/>
    <lineage>
        <taxon>Eukaryota</taxon>
        <taxon>Viridiplantae</taxon>
        <taxon>Streptophyta</taxon>
        <taxon>Embryophyta</taxon>
        <taxon>Tracheophyta</taxon>
        <taxon>Spermatophyta</taxon>
        <taxon>Magnoliopsida</taxon>
        <taxon>Liliopsida</taxon>
        <taxon>Poales</taxon>
        <taxon>Poaceae</taxon>
        <taxon>PACMAD clade</taxon>
        <taxon>Arundinoideae</taxon>
        <taxon>Arundineae</taxon>
        <taxon>Arundo</taxon>
    </lineage>
</organism>
<feature type="region of interest" description="Disordered" evidence="1">
    <location>
        <begin position="1"/>
        <end position="35"/>
    </location>
</feature>
<reference evidence="2" key="2">
    <citation type="journal article" date="2015" name="Data Brief">
        <title>Shoot transcriptome of the giant reed, Arundo donax.</title>
        <authorList>
            <person name="Barrero R.A."/>
            <person name="Guerrero F.D."/>
            <person name="Moolhuijzen P."/>
            <person name="Goolsby J.A."/>
            <person name="Tidwell J."/>
            <person name="Bellgard S.E."/>
            <person name="Bellgard M.I."/>
        </authorList>
    </citation>
    <scope>NUCLEOTIDE SEQUENCE</scope>
    <source>
        <tissue evidence="2">Shoot tissue taken approximately 20 cm above the soil surface</tissue>
    </source>
</reference>
<dbReference type="EMBL" id="GBRH01228839">
    <property type="protein sequence ID" value="JAD69056.1"/>
    <property type="molecule type" value="Transcribed_RNA"/>
</dbReference>